<keyword evidence="9 11" id="KW-0460">Magnesium</keyword>
<dbReference type="Proteomes" id="UP000193834">
    <property type="component" value="Unassembled WGS sequence"/>
</dbReference>
<dbReference type="OrthoDB" id="9778146at2"/>
<dbReference type="GO" id="GO:0000287">
    <property type="term" value="F:magnesium ion binding"/>
    <property type="evidence" value="ECO:0007669"/>
    <property type="project" value="UniProtKB-UniRule"/>
</dbReference>
<dbReference type="Gene3D" id="3.40.1190.20">
    <property type="match status" value="1"/>
</dbReference>
<evidence type="ECO:0000256" key="6">
    <source>
        <dbReference type="ARBA" id="ARBA00022741"/>
    </source>
</evidence>
<dbReference type="InterPro" id="IPR000417">
    <property type="entry name" value="Hyethyz_kinase"/>
</dbReference>
<comment type="cofactor">
    <cofactor evidence="2 11">
        <name>Mg(2+)</name>
        <dbReference type="ChEBI" id="CHEBI:18420"/>
    </cofactor>
</comment>
<dbReference type="PIRSF" id="PIRSF000513">
    <property type="entry name" value="Thz_kinase"/>
    <property type="match status" value="1"/>
</dbReference>
<dbReference type="Pfam" id="PF02110">
    <property type="entry name" value="HK"/>
    <property type="match status" value="1"/>
</dbReference>
<dbReference type="AlphaFoldDB" id="A0A1X7LV10"/>
<evidence type="ECO:0000256" key="2">
    <source>
        <dbReference type="ARBA" id="ARBA00001946"/>
    </source>
</evidence>
<dbReference type="CDD" id="cd01170">
    <property type="entry name" value="THZ_kinase"/>
    <property type="match status" value="1"/>
</dbReference>
<evidence type="ECO:0000256" key="7">
    <source>
        <dbReference type="ARBA" id="ARBA00022777"/>
    </source>
</evidence>
<dbReference type="NCBIfam" id="NF006830">
    <property type="entry name" value="PRK09355.1"/>
    <property type="match status" value="1"/>
</dbReference>
<evidence type="ECO:0000256" key="8">
    <source>
        <dbReference type="ARBA" id="ARBA00022840"/>
    </source>
</evidence>
<comment type="catalytic activity">
    <reaction evidence="1 11">
        <text>5-(2-hydroxyethyl)-4-methylthiazole + ATP = 4-methyl-5-(2-phosphooxyethyl)-thiazole + ADP + H(+)</text>
        <dbReference type="Rhea" id="RHEA:24212"/>
        <dbReference type="ChEBI" id="CHEBI:15378"/>
        <dbReference type="ChEBI" id="CHEBI:17957"/>
        <dbReference type="ChEBI" id="CHEBI:30616"/>
        <dbReference type="ChEBI" id="CHEBI:58296"/>
        <dbReference type="ChEBI" id="CHEBI:456216"/>
        <dbReference type="EC" id="2.7.1.50"/>
    </reaction>
</comment>
<protein>
    <recommendedName>
        <fullName evidence="11">Hydroxyethylthiazole kinase</fullName>
        <ecNumber evidence="11">2.7.1.50</ecNumber>
    </recommendedName>
    <alternativeName>
        <fullName evidence="11">4-methyl-5-beta-hydroxyethylthiazole kinase</fullName>
        <shortName evidence="11">TH kinase</shortName>
        <shortName evidence="11">Thz kinase</shortName>
    </alternativeName>
</protein>
<dbReference type="GO" id="GO:0004417">
    <property type="term" value="F:hydroxyethylthiazole kinase activity"/>
    <property type="evidence" value="ECO:0007669"/>
    <property type="project" value="UniProtKB-UniRule"/>
</dbReference>
<evidence type="ECO:0000256" key="9">
    <source>
        <dbReference type="ARBA" id="ARBA00022842"/>
    </source>
</evidence>
<evidence type="ECO:0000256" key="3">
    <source>
        <dbReference type="ARBA" id="ARBA00004868"/>
    </source>
</evidence>
<evidence type="ECO:0000256" key="1">
    <source>
        <dbReference type="ARBA" id="ARBA00001771"/>
    </source>
</evidence>
<comment type="pathway">
    <text evidence="3 11">Cofactor biosynthesis; thiamine diphosphate biosynthesis; 4-methyl-5-(2-phosphoethyl)-thiazole from 5-(2-hydroxyethyl)-4-methylthiazole: step 1/1.</text>
</comment>
<sequence length="269" mass="27934">MNYTMIGQCLEQVREMKPLVHNITNVVVTNFTANGLLALGVSPVMAYAPEEVYDMAKMAGALVLNIGTLTDAEVRSMLIAGRAANEHGVPIILDPVGAGATAYRTETAQMLLKELDISIVRGNPAEIANVMGETWEIKGVDAGTVTGDSAALATQAATAWGATVVATGKEDIISDGTSTYVVQNGHEMLTRVTGAGCLLSSIVGAFAAVGSEPVKASAAAVCTYGVAAEKAARIAASHGPGAFQIELLNQLYQITARDVENQGRVKQLS</sequence>
<dbReference type="GO" id="GO:0005524">
    <property type="term" value="F:ATP binding"/>
    <property type="evidence" value="ECO:0007669"/>
    <property type="project" value="UniProtKB-UniRule"/>
</dbReference>
<dbReference type="SUPFAM" id="SSF53613">
    <property type="entry name" value="Ribokinase-like"/>
    <property type="match status" value="1"/>
</dbReference>
<keyword evidence="13" id="KW-1185">Reference proteome</keyword>
<dbReference type="STRING" id="1852522.SAMN06295960_4463"/>
<keyword evidence="8 11" id="KW-0067">ATP-binding</keyword>
<keyword evidence="10 11" id="KW-0784">Thiamine biosynthesis</keyword>
<feature type="binding site" evidence="11">
    <location>
        <position position="45"/>
    </location>
    <ligand>
        <name>substrate</name>
    </ligand>
</feature>
<evidence type="ECO:0000313" key="13">
    <source>
        <dbReference type="Proteomes" id="UP000193834"/>
    </source>
</evidence>
<feature type="binding site" evidence="11">
    <location>
        <position position="194"/>
    </location>
    <ligand>
        <name>substrate</name>
    </ligand>
</feature>
<feature type="binding site" evidence="11">
    <location>
        <position position="167"/>
    </location>
    <ligand>
        <name>ATP</name>
        <dbReference type="ChEBI" id="CHEBI:30616"/>
    </ligand>
</feature>
<keyword evidence="7 11" id="KW-0418">Kinase</keyword>
<keyword evidence="5 11" id="KW-0479">Metal-binding</keyword>
<organism evidence="12 13">
    <name type="scientific">Paenibacillus aquistagni</name>
    <dbReference type="NCBI Taxonomy" id="1852522"/>
    <lineage>
        <taxon>Bacteria</taxon>
        <taxon>Bacillati</taxon>
        <taxon>Bacillota</taxon>
        <taxon>Bacilli</taxon>
        <taxon>Bacillales</taxon>
        <taxon>Paenibacillaceae</taxon>
        <taxon>Paenibacillus</taxon>
    </lineage>
</organism>
<dbReference type="EC" id="2.7.1.50" evidence="11"/>
<keyword evidence="4 11" id="KW-0808">Transferase</keyword>
<gene>
    <name evidence="11" type="primary">thiM</name>
    <name evidence="12" type="ORF">SAMN06295960_4463</name>
</gene>
<keyword evidence="6 11" id="KW-0547">Nucleotide-binding</keyword>
<evidence type="ECO:0000313" key="12">
    <source>
        <dbReference type="EMBL" id="SMG57520.1"/>
    </source>
</evidence>
<proteinExistence type="inferred from homology"/>
<comment type="similarity">
    <text evidence="11">Belongs to the Thz kinase family.</text>
</comment>
<dbReference type="GO" id="GO:0009228">
    <property type="term" value="P:thiamine biosynthetic process"/>
    <property type="evidence" value="ECO:0007669"/>
    <property type="project" value="UniProtKB-KW"/>
</dbReference>
<accession>A0A1X7LV10</accession>
<feature type="binding site" evidence="11">
    <location>
        <position position="121"/>
    </location>
    <ligand>
        <name>ATP</name>
        <dbReference type="ChEBI" id="CHEBI:30616"/>
    </ligand>
</feature>
<dbReference type="RefSeq" id="WP_085498197.1">
    <property type="nucleotide sequence ID" value="NZ_FXAZ01000008.1"/>
</dbReference>
<reference evidence="12 13" key="1">
    <citation type="submission" date="2017-04" db="EMBL/GenBank/DDBJ databases">
        <authorList>
            <person name="Afonso C.L."/>
            <person name="Miller P.J."/>
            <person name="Scott M.A."/>
            <person name="Spackman E."/>
            <person name="Goraichik I."/>
            <person name="Dimitrov K.M."/>
            <person name="Suarez D.L."/>
            <person name="Swayne D.E."/>
        </authorList>
    </citation>
    <scope>NUCLEOTIDE SEQUENCE [LARGE SCALE GENOMIC DNA]</scope>
    <source>
        <strain evidence="12 13">11</strain>
    </source>
</reference>
<dbReference type="EMBL" id="FXAZ01000008">
    <property type="protein sequence ID" value="SMG57520.1"/>
    <property type="molecule type" value="Genomic_DNA"/>
</dbReference>
<dbReference type="InterPro" id="IPR029056">
    <property type="entry name" value="Ribokinase-like"/>
</dbReference>
<comment type="function">
    <text evidence="11">Catalyzes the phosphorylation of the hydroxyl group of 4-methyl-5-beta-hydroxyethylthiazole (THZ).</text>
</comment>
<dbReference type="NCBIfam" id="TIGR00694">
    <property type="entry name" value="thiM"/>
    <property type="match status" value="1"/>
</dbReference>
<dbReference type="HAMAP" id="MF_00228">
    <property type="entry name" value="Thz_kinase"/>
    <property type="match status" value="1"/>
</dbReference>
<dbReference type="UniPathway" id="UPA00060">
    <property type="reaction ID" value="UER00139"/>
</dbReference>
<name>A0A1X7LV10_9BACL</name>
<evidence type="ECO:0000256" key="10">
    <source>
        <dbReference type="ARBA" id="ARBA00022977"/>
    </source>
</evidence>
<evidence type="ECO:0000256" key="5">
    <source>
        <dbReference type="ARBA" id="ARBA00022723"/>
    </source>
</evidence>
<evidence type="ECO:0000256" key="11">
    <source>
        <dbReference type="HAMAP-Rule" id="MF_00228"/>
    </source>
</evidence>
<dbReference type="GO" id="GO:0009229">
    <property type="term" value="P:thiamine diphosphate biosynthetic process"/>
    <property type="evidence" value="ECO:0007669"/>
    <property type="project" value="UniProtKB-UniRule"/>
</dbReference>
<dbReference type="PRINTS" id="PR01099">
    <property type="entry name" value="HYETHTZKNASE"/>
</dbReference>
<evidence type="ECO:0000256" key="4">
    <source>
        <dbReference type="ARBA" id="ARBA00022679"/>
    </source>
</evidence>